<reference evidence="3" key="1">
    <citation type="submission" date="2016-12" db="EMBL/GenBank/DDBJ databases">
        <authorList>
            <person name="Gulvik C.A."/>
        </authorList>
    </citation>
    <scope>NUCLEOTIDE SEQUENCE [LARGE SCALE GENOMIC DNA]</scope>
    <source>
        <strain evidence="3">NED12-00049-6B</strain>
    </source>
</reference>
<dbReference type="Proteomes" id="UP000186890">
    <property type="component" value="Unassembled WGS sequence"/>
</dbReference>
<keyword evidence="3" id="KW-1185">Reference proteome</keyword>
<dbReference type="OrthoDB" id="2224494at2"/>
<accession>A0A1Q8E8T1</accession>
<protein>
    <submittedName>
        <fullName evidence="2">Uncharacterized protein</fullName>
    </submittedName>
</protein>
<dbReference type="RefSeq" id="WP_075104555.1">
    <property type="nucleotide sequence ID" value="NZ_MSJM01000003.1"/>
</dbReference>
<keyword evidence="1" id="KW-1133">Transmembrane helix</keyword>
<organism evidence="2 3">
    <name type="scientific">Streptococcus cuniculi</name>
    <dbReference type="NCBI Taxonomy" id="1432788"/>
    <lineage>
        <taxon>Bacteria</taxon>
        <taxon>Bacillati</taxon>
        <taxon>Bacillota</taxon>
        <taxon>Bacilli</taxon>
        <taxon>Lactobacillales</taxon>
        <taxon>Streptococcaceae</taxon>
        <taxon>Streptococcus</taxon>
    </lineage>
</organism>
<evidence type="ECO:0000256" key="1">
    <source>
        <dbReference type="SAM" id="Phobius"/>
    </source>
</evidence>
<comment type="caution">
    <text evidence="2">The sequence shown here is derived from an EMBL/GenBank/DDBJ whole genome shotgun (WGS) entry which is preliminary data.</text>
</comment>
<keyword evidence="1" id="KW-0812">Transmembrane</keyword>
<sequence>MKKQQTNLVGKEVSFKVLVILFMFFEIGYVVGKLLAGNQDVTVELFLLLPAFWCLMMEEESKGDRK</sequence>
<feature type="transmembrane region" description="Helical" evidence="1">
    <location>
        <begin position="12"/>
        <end position="35"/>
    </location>
</feature>
<keyword evidence="1" id="KW-0472">Membrane</keyword>
<dbReference type="EMBL" id="MSJM01000003">
    <property type="protein sequence ID" value="OLF48205.1"/>
    <property type="molecule type" value="Genomic_DNA"/>
</dbReference>
<gene>
    <name evidence="2" type="ORF">BU202_04220</name>
</gene>
<name>A0A1Q8E8T1_9STRE</name>
<evidence type="ECO:0000313" key="3">
    <source>
        <dbReference type="Proteomes" id="UP000186890"/>
    </source>
</evidence>
<dbReference type="AlphaFoldDB" id="A0A1Q8E8T1"/>
<evidence type="ECO:0000313" key="2">
    <source>
        <dbReference type="EMBL" id="OLF48205.1"/>
    </source>
</evidence>
<proteinExistence type="predicted"/>